<dbReference type="AlphaFoldDB" id="A0A5C6RMK1"/>
<dbReference type="PROSITE" id="PS51257">
    <property type="entry name" value="PROKAR_LIPOPROTEIN"/>
    <property type="match status" value="1"/>
</dbReference>
<evidence type="ECO:0008006" key="4">
    <source>
        <dbReference type="Google" id="ProtNLM"/>
    </source>
</evidence>
<evidence type="ECO:0000256" key="1">
    <source>
        <dbReference type="SAM" id="SignalP"/>
    </source>
</evidence>
<evidence type="ECO:0000313" key="3">
    <source>
        <dbReference type="Proteomes" id="UP000321580"/>
    </source>
</evidence>
<dbReference type="EMBL" id="VOOR01000027">
    <property type="protein sequence ID" value="TXB62592.1"/>
    <property type="molecule type" value="Genomic_DNA"/>
</dbReference>
<comment type="caution">
    <text evidence="2">The sequence shown here is derived from an EMBL/GenBank/DDBJ whole genome shotgun (WGS) entry which is preliminary data.</text>
</comment>
<evidence type="ECO:0000313" key="2">
    <source>
        <dbReference type="EMBL" id="TXB62592.1"/>
    </source>
</evidence>
<sequence>MKKWIWALPMASLFLSSCSSRDAQLDVEAPNIKIMSPAPNSLYPTGTALPVDVVFDENLGLHTYFIWLVSLEDNMPYLVDKQHLHTLNLEVSLDFSLDGMAPGPYELLVEADDHDNNKTKATVPVRIE</sequence>
<dbReference type="OrthoDB" id="851011at2"/>
<gene>
    <name evidence="2" type="ORF">FRY97_13315</name>
</gene>
<feature type="signal peptide" evidence="1">
    <location>
        <begin position="1"/>
        <end position="23"/>
    </location>
</feature>
<protein>
    <recommendedName>
        <fullName evidence="4">DUF4625 domain-containing protein</fullName>
    </recommendedName>
</protein>
<keyword evidence="3" id="KW-1185">Reference proteome</keyword>
<proteinExistence type="predicted"/>
<dbReference type="RefSeq" id="WP_147168040.1">
    <property type="nucleotide sequence ID" value="NZ_VOOR01000027.1"/>
</dbReference>
<reference evidence="2 3" key="1">
    <citation type="submission" date="2019-08" db="EMBL/GenBank/DDBJ databases">
        <title>Genome of Phaeodactylibacter luteus.</title>
        <authorList>
            <person name="Bowman J.P."/>
        </authorList>
    </citation>
    <scope>NUCLEOTIDE SEQUENCE [LARGE SCALE GENOMIC DNA]</scope>
    <source>
        <strain evidence="2 3">KCTC 42180</strain>
    </source>
</reference>
<feature type="chain" id="PRO_5023061516" description="DUF4625 domain-containing protein" evidence="1">
    <location>
        <begin position="24"/>
        <end position="128"/>
    </location>
</feature>
<keyword evidence="1" id="KW-0732">Signal</keyword>
<accession>A0A5C6RMK1</accession>
<dbReference type="Proteomes" id="UP000321580">
    <property type="component" value="Unassembled WGS sequence"/>
</dbReference>
<organism evidence="2 3">
    <name type="scientific">Phaeodactylibacter luteus</name>
    <dbReference type="NCBI Taxonomy" id="1564516"/>
    <lineage>
        <taxon>Bacteria</taxon>
        <taxon>Pseudomonadati</taxon>
        <taxon>Bacteroidota</taxon>
        <taxon>Saprospiria</taxon>
        <taxon>Saprospirales</taxon>
        <taxon>Haliscomenobacteraceae</taxon>
        <taxon>Phaeodactylibacter</taxon>
    </lineage>
</organism>
<name>A0A5C6RMK1_9BACT</name>